<evidence type="ECO:0000256" key="1">
    <source>
        <dbReference type="ARBA" id="ARBA00022679"/>
    </source>
</evidence>
<keyword evidence="5" id="KW-0548">Nucleotidyltransferase</keyword>
<dbReference type="Pfam" id="PF00899">
    <property type="entry name" value="ThiF"/>
    <property type="match status" value="1"/>
</dbReference>
<dbReference type="InterPro" id="IPR000594">
    <property type="entry name" value="ThiF_NAD_FAD-bd"/>
</dbReference>
<keyword evidence="1 5" id="KW-0808">Transferase</keyword>
<dbReference type="CDD" id="cd00757">
    <property type="entry name" value="ThiF_MoeB_HesA_family"/>
    <property type="match status" value="1"/>
</dbReference>
<dbReference type="GO" id="GO:0005829">
    <property type="term" value="C:cytosol"/>
    <property type="evidence" value="ECO:0007669"/>
    <property type="project" value="TreeGrafter"/>
</dbReference>
<evidence type="ECO:0000313" key="6">
    <source>
        <dbReference type="Proteomes" id="UP000190625"/>
    </source>
</evidence>
<evidence type="ECO:0000313" key="5">
    <source>
        <dbReference type="EMBL" id="SJZ78657.1"/>
    </source>
</evidence>
<dbReference type="GO" id="GO:0005524">
    <property type="term" value="F:ATP binding"/>
    <property type="evidence" value="ECO:0007669"/>
    <property type="project" value="UniProtKB-KW"/>
</dbReference>
<dbReference type="GO" id="GO:0004792">
    <property type="term" value="F:thiosulfate-cyanide sulfurtransferase activity"/>
    <property type="evidence" value="ECO:0007669"/>
    <property type="project" value="TreeGrafter"/>
</dbReference>
<keyword evidence="3" id="KW-0067">ATP-binding</keyword>
<dbReference type="InterPro" id="IPR035985">
    <property type="entry name" value="Ubiquitin-activating_enz"/>
</dbReference>
<dbReference type="STRING" id="142842.SAMN02745118_01824"/>
<keyword evidence="2" id="KW-0547">Nucleotide-binding</keyword>
<dbReference type="Gene3D" id="3.40.50.720">
    <property type="entry name" value="NAD(P)-binding Rossmann-like Domain"/>
    <property type="match status" value="1"/>
</dbReference>
<accession>A0A1T4NHX7</accession>
<dbReference type="OrthoDB" id="9804286at2"/>
<feature type="domain" description="THIF-type NAD/FAD binding fold" evidence="4">
    <location>
        <begin position="11"/>
        <end position="245"/>
    </location>
</feature>
<dbReference type="FunFam" id="3.40.50.720:FF:000033">
    <property type="entry name" value="Adenylyltransferase and sulfurtransferase MOCS3"/>
    <property type="match status" value="1"/>
</dbReference>
<protein>
    <submittedName>
        <fullName evidence="5">Molybdopterin or thiamine biosynthesis adenylyltransferase</fullName>
    </submittedName>
</protein>
<dbReference type="InterPro" id="IPR045886">
    <property type="entry name" value="ThiF/MoeB/HesA"/>
</dbReference>
<dbReference type="GO" id="GO:0016779">
    <property type="term" value="F:nucleotidyltransferase activity"/>
    <property type="evidence" value="ECO:0007669"/>
    <property type="project" value="UniProtKB-KW"/>
</dbReference>
<dbReference type="SUPFAM" id="SSF69572">
    <property type="entry name" value="Activating enzymes of the ubiquitin-like proteins"/>
    <property type="match status" value="1"/>
</dbReference>
<evidence type="ECO:0000259" key="4">
    <source>
        <dbReference type="Pfam" id="PF00899"/>
    </source>
</evidence>
<dbReference type="Proteomes" id="UP000190625">
    <property type="component" value="Unassembled WGS sequence"/>
</dbReference>
<sequence length="266" mass="29241">MNFSEEELERYSRHIILEDVGVEGQYKLLNSSVLIIGAGGLGTPAAQFLAAAGIGKIGIVDADKVELSNLQRQVLHYTSDVGNLKVESVRDKINEMNPDVEVKTYPYYLNSTNIREVIKDYDFIIDGTDNFPAKFLINDVCVMENKAFSHAGIIRFTGQTTTVVPGQGACYRCLFPEPPSSNSVPSCKEAGVIGVLGGILGTLQATEAIKYILDEGELLTSQLLTYDALAMNFRKIDLEKRDDCEICGSNPEIKELIDYEQGVCEL</sequence>
<dbReference type="PANTHER" id="PTHR10953">
    <property type="entry name" value="UBIQUITIN-ACTIVATING ENZYME E1"/>
    <property type="match status" value="1"/>
</dbReference>
<dbReference type="PANTHER" id="PTHR10953:SF102">
    <property type="entry name" value="ADENYLYLTRANSFERASE AND SULFURTRANSFERASE MOCS3"/>
    <property type="match status" value="1"/>
</dbReference>
<organism evidence="5 6">
    <name type="scientific">Selenihalanaerobacter shriftii</name>
    <dbReference type="NCBI Taxonomy" id="142842"/>
    <lineage>
        <taxon>Bacteria</taxon>
        <taxon>Bacillati</taxon>
        <taxon>Bacillota</taxon>
        <taxon>Clostridia</taxon>
        <taxon>Halanaerobiales</taxon>
        <taxon>Halobacteroidaceae</taxon>
        <taxon>Selenihalanaerobacter</taxon>
    </lineage>
</organism>
<gene>
    <name evidence="5" type="ORF">SAMN02745118_01824</name>
</gene>
<dbReference type="AlphaFoldDB" id="A0A1T4NHX7"/>
<proteinExistence type="predicted"/>
<dbReference type="RefSeq" id="WP_078810277.1">
    <property type="nucleotide sequence ID" value="NZ_FUWM01000014.1"/>
</dbReference>
<dbReference type="NCBIfam" id="NF004281">
    <property type="entry name" value="PRK05690.1"/>
    <property type="match status" value="1"/>
</dbReference>
<dbReference type="EMBL" id="FUWM01000014">
    <property type="protein sequence ID" value="SJZ78657.1"/>
    <property type="molecule type" value="Genomic_DNA"/>
</dbReference>
<keyword evidence="6" id="KW-1185">Reference proteome</keyword>
<reference evidence="6" key="1">
    <citation type="submission" date="2017-02" db="EMBL/GenBank/DDBJ databases">
        <authorList>
            <person name="Varghese N."/>
            <person name="Submissions S."/>
        </authorList>
    </citation>
    <scope>NUCLEOTIDE SEQUENCE [LARGE SCALE GENOMIC DNA]</scope>
    <source>
        <strain evidence="6">ATCC BAA-73</strain>
    </source>
</reference>
<dbReference type="GO" id="GO:0008146">
    <property type="term" value="F:sulfotransferase activity"/>
    <property type="evidence" value="ECO:0007669"/>
    <property type="project" value="TreeGrafter"/>
</dbReference>
<evidence type="ECO:0000256" key="3">
    <source>
        <dbReference type="ARBA" id="ARBA00022840"/>
    </source>
</evidence>
<name>A0A1T4NHX7_9FIRM</name>
<evidence type="ECO:0000256" key="2">
    <source>
        <dbReference type="ARBA" id="ARBA00022741"/>
    </source>
</evidence>
<dbReference type="GO" id="GO:0008641">
    <property type="term" value="F:ubiquitin-like modifier activating enzyme activity"/>
    <property type="evidence" value="ECO:0007669"/>
    <property type="project" value="InterPro"/>
</dbReference>